<keyword evidence="2" id="KW-1185">Reference proteome</keyword>
<evidence type="ECO:0000313" key="1">
    <source>
        <dbReference type="EMBL" id="KAL3954292.1"/>
    </source>
</evidence>
<gene>
    <name evidence="1" type="ORF">ACCO45_012248</name>
</gene>
<dbReference type="Proteomes" id="UP001638806">
    <property type="component" value="Unassembled WGS sequence"/>
</dbReference>
<name>A0ACC4DD68_PURLI</name>
<protein>
    <submittedName>
        <fullName evidence="1">Uncharacterized protein</fullName>
    </submittedName>
</protein>
<dbReference type="EMBL" id="JBGNUJ010000011">
    <property type="protein sequence ID" value="KAL3954292.1"/>
    <property type="molecule type" value="Genomic_DNA"/>
</dbReference>
<reference evidence="1" key="1">
    <citation type="submission" date="2024-12" db="EMBL/GenBank/DDBJ databases">
        <title>Comparative genomics and development of molecular markers within Purpureocillium lilacinum and among Purpureocillium species.</title>
        <authorList>
            <person name="Yeh Z.-Y."/>
            <person name="Ni N.-T."/>
            <person name="Lo P.-H."/>
            <person name="Mushyakhwo K."/>
            <person name="Lin C.-F."/>
            <person name="Nai Y.-S."/>
        </authorList>
    </citation>
    <scope>NUCLEOTIDE SEQUENCE</scope>
    <source>
        <strain evidence="1">NCHU-NPUST-175</strain>
    </source>
</reference>
<organism evidence="1 2">
    <name type="scientific">Purpureocillium lilacinum</name>
    <name type="common">Paecilomyces lilacinus</name>
    <dbReference type="NCBI Taxonomy" id="33203"/>
    <lineage>
        <taxon>Eukaryota</taxon>
        <taxon>Fungi</taxon>
        <taxon>Dikarya</taxon>
        <taxon>Ascomycota</taxon>
        <taxon>Pezizomycotina</taxon>
        <taxon>Sordariomycetes</taxon>
        <taxon>Hypocreomycetidae</taxon>
        <taxon>Hypocreales</taxon>
        <taxon>Ophiocordycipitaceae</taxon>
        <taxon>Purpureocillium</taxon>
    </lineage>
</organism>
<comment type="caution">
    <text evidence="1">The sequence shown here is derived from an EMBL/GenBank/DDBJ whole genome shotgun (WGS) entry which is preliminary data.</text>
</comment>
<sequence length="101" mass="11332">MFSFVGQSPVSPSPTQGWSEPCLPASPVPPHAIQADRPLPCPSVPAEHPVSLPYRHAFPAYAFRAKYFDREWQYRGPISHHCGWRLSDREFGRLASSSGQR</sequence>
<proteinExistence type="predicted"/>
<evidence type="ECO:0000313" key="2">
    <source>
        <dbReference type="Proteomes" id="UP001638806"/>
    </source>
</evidence>
<accession>A0ACC4DD68</accession>